<dbReference type="InterPro" id="IPR024943">
    <property type="entry name" value="Enhancer_polycomb"/>
</dbReference>
<dbReference type="InterPro" id="IPR019542">
    <property type="entry name" value="Enhancer_polycomb-like_N"/>
</dbReference>
<feature type="region of interest" description="Disordered" evidence="7">
    <location>
        <begin position="58"/>
        <end position="82"/>
    </location>
</feature>
<feature type="domain" description="Enhancer of polycomb-like N-terminal" evidence="8">
    <location>
        <begin position="525"/>
        <end position="616"/>
    </location>
</feature>
<keyword evidence="4 6" id="KW-0804">Transcription</keyword>
<dbReference type="AlphaFoldDB" id="A0A2P2KFG3"/>
<dbReference type="PANTHER" id="PTHR14898">
    <property type="entry name" value="ENHANCER OF POLYCOMB"/>
    <property type="match status" value="1"/>
</dbReference>
<proteinExistence type="inferred from homology"/>
<evidence type="ECO:0000256" key="1">
    <source>
        <dbReference type="ARBA" id="ARBA00004123"/>
    </source>
</evidence>
<organism evidence="9">
    <name type="scientific">Rhizophora mucronata</name>
    <name type="common">Asiatic mangrove</name>
    <dbReference type="NCBI Taxonomy" id="61149"/>
    <lineage>
        <taxon>Eukaryota</taxon>
        <taxon>Viridiplantae</taxon>
        <taxon>Streptophyta</taxon>
        <taxon>Embryophyta</taxon>
        <taxon>Tracheophyta</taxon>
        <taxon>Spermatophyta</taxon>
        <taxon>Magnoliopsida</taxon>
        <taxon>eudicotyledons</taxon>
        <taxon>Gunneridae</taxon>
        <taxon>Pentapetalae</taxon>
        <taxon>rosids</taxon>
        <taxon>fabids</taxon>
        <taxon>Malpighiales</taxon>
        <taxon>Rhizophoraceae</taxon>
        <taxon>Rhizophora</taxon>
    </lineage>
</organism>
<evidence type="ECO:0000256" key="4">
    <source>
        <dbReference type="ARBA" id="ARBA00023163"/>
    </source>
</evidence>
<feature type="compositionally biased region" description="Basic residues" evidence="7">
    <location>
        <begin position="347"/>
        <end position="360"/>
    </location>
</feature>
<evidence type="ECO:0000313" key="9">
    <source>
        <dbReference type="EMBL" id="MBX04407.1"/>
    </source>
</evidence>
<protein>
    <recommendedName>
        <fullName evidence="6">Enhancer of polycomb-like protein</fullName>
    </recommendedName>
</protein>
<evidence type="ECO:0000256" key="7">
    <source>
        <dbReference type="SAM" id="MobiDB-lite"/>
    </source>
</evidence>
<reference evidence="9" key="1">
    <citation type="submission" date="2018-02" db="EMBL/GenBank/DDBJ databases">
        <title>Rhizophora mucronata_Transcriptome.</title>
        <authorList>
            <person name="Meera S.P."/>
            <person name="Sreeshan A."/>
            <person name="Augustine A."/>
        </authorList>
    </citation>
    <scope>NUCLEOTIDE SEQUENCE</scope>
    <source>
        <tissue evidence="9">Leaf</tissue>
    </source>
</reference>
<feature type="region of interest" description="Disordered" evidence="7">
    <location>
        <begin position="342"/>
        <end position="363"/>
    </location>
</feature>
<comment type="subcellular location">
    <subcellularLocation>
        <location evidence="1 6">Nucleus</location>
    </subcellularLocation>
</comment>
<keyword evidence="3 6" id="KW-0805">Transcription regulation</keyword>
<evidence type="ECO:0000256" key="2">
    <source>
        <dbReference type="ARBA" id="ARBA00008035"/>
    </source>
</evidence>
<keyword evidence="5 6" id="KW-0539">Nucleus</keyword>
<accession>A0A2P2KFG3</accession>
<dbReference type="GO" id="GO:0035267">
    <property type="term" value="C:NuA4 histone acetyltransferase complex"/>
    <property type="evidence" value="ECO:0007669"/>
    <property type="project" value="InterPro"/>
</dbReference>
<dbReference type="GO" id="GO:0006357">
    <property type="term" value="P:regulation of transcription by RNA polymerase II"/>
    <property type="evidence" value="ECO:0007669"/>
    <property type="project" value="InterPro"/>
</dbReference>
<evidence type="ECO:0000256" key="5">
    <source>
        <dbReference type="ARBA" id="ARBA00023242"/>
    </source>
</evidence>
<evidence type="ECO:0000256" key="3">
    <source>
        <dbReference type="ARBA" id="ARBA00023015"/>
    </source>
</evidence>
<dbReference type="EMBL" id="GGEC01023923">
    <property type="protein sequence ID" value="MBX04407.1"/>
    <property type="molecule type" value="Transcribed_RNA"/>
</dbReference>
<name>A0A2P2KFG3_RHIMU</name>
<evidence type="ECO:0000256" key="6">
    <source>
        <dbReference type="RuleBase" id="RU361124"/>
    </source>
</evidence>
<dbReference type="Pfam" id="PF10513">
    <property type="entry name" value="EPL1"/>
    <property type="match status" value="1"/>
</dbReference>
<sequence length="748" mass="84277">MPTSSVGMRRSTRVFGVLKGVDGGARVLRSGRHLWPDPVGNKLRRASASVGDDWLLSETKKTNSNNNNKKNHNLNGDVKGKENGWAHDAAKLNRMKKQVPLRRCAKAAPEKARTKNFSSVCENNKFGVVYSRKRKRKGLLMEDNLWFSARRRRDCQGNIESSFVFAAAVDEGWYGCGMEFSCFLSLVLGYLKRFSLRLSVLAAFLLSDPVTNAFASTGIRFLRDSSSYRTGICEFFESGQFMPLFSVDFSAVPFCFIRLHVSLVLRVGILSLVLVNNSLDEDMLDEVNDSEEDHACVPLKIENDNRIMAVHEVDSYVSNVVSQPPIRSSRLAGQNAQLRNGLNSRGVQKRRSSLKRRRARTPSDVGMQKANGALVTDLISSKKNGIPLVSVISKTKLRSSVCEHSAADIKDDGSSVVGFAHDIGLSSCNANILVIESDRCYRIEGATITLDLSGSGDWMLVMKKDGFTRYTHLAQKNMRPCTPNRITHDLIWSGDENWKLEFHNRQDWFIFKELYKECSDRNLLASSSKAIPIPGVHEVLVYWDINNATFTRTDAYISLKNDEVARALAKNTANYDMDSEDEEWLKTFNGEFVSEMKHHEHLSENNFELMIDAFEKAFYCSPDDFADDKVALNICSEFGRREVIEAAYSYWTKKRKQKQTALLRVFQGNQAKKAPLIPKPVLRKRRSFKRQCSQFGRGKQPTVLQGKLPSFQYLFILNCHRIRGKIVGGSSHSPYASPSLFWGLGGGE</sequence>
<comment type="similarity">
    <text evidence="2 6">Belongs to the enhancer of polycomb family.</text>
</comment>
<evidence type="ECO:0000259" key="8">
    <source>
        <dbReference type="Pfam" id="PF10513"/>
    </source>
</evidence>
<dbReference type="GO" id="GO:0005634">
    <property type="term" value="C:nucleus"/>
    <property type="evidence" value="ECO:0007669"/>
    <property type="project" value="UniProtKB-SubCell"/>
</dbReference>